<gene>
    <name evidence="4" type="ORF">M501DRAFT_926679</name>
</gene>
<reference evidence="4" key="1">
    <citation type="journal article" date="2020" name="Stud. Mycol.">
        <title>101 Dothideomycetes genomes: a test case for predicting lifestyles and emergence of pathogens.</title>
        <authorList>
            <person name="Haridas S."/>
            <person name="Albert R."/>
            <person name="Binder M."/>
            <person name="Bloem J."/>
            <person name="Labutti K."/>
            <person name="Salamov A."/>
            <person name="Andreopoulos B."/>
            <person name="Baker S."/>
            <person name="Barry K."/>
            <person name="Bills G."/>
            <person name="Bluhm B."/>
            <person name="Cannon C."/>
            <person name="Castanera R."/>
            <person name="Culley D."/>
            <person name="Daum C."/>
            <person name="Ezra D."/>
            <person name="Gonzalez J."/>
            <person name="Henrissat B."/>
            <person name="Kuo A."/>
            <person name="Liang C."/>
            <person name="Lipzen A."/>
            <person name="Lutzoni F."/>
            <person name="Magnuson J."/>
            <person name="Mondo S."/>
            <person name="Nolan M."/>
            <person name="Ohm R."/>
            <person name="Pangilinan J."/>
            <person name="Park H.-J."/>
            <person name="Ramirez L."/>
            <person name="Alfaro M."/>
            <person name="Sun H."/>
            <person name="Tritt A."/>
            <person name="Yoshinaga Y."/>
            <person name="Zwiers L.-H."/>
            <person name="Turgeon B."/>
            <person name="Goodwin S."/>
            <person name="Spatafora J."/>
            <person name="Crous P."/>
            <person name="Grigoriev I."/>
        </authorList>
    </citation>
    <scope>NUCLEOTIDE SEQUENCE</scope>
    <source>
        <strain evidence="4">CBS 101060</strain>
    </source>
</reference>
<dbReference type="InterPro" id="IPR036736">
    <property type="entry name" value="ACP-like_sf"/>
</dbReference>
<dbReference type="SUPFAM" id="SSF47336">
    <property type="entry name" value="ACP-like"/>
    <property type="match status" value="1"/>
</dbReference>
<dbReference type="OrthoDB" id="429813at2759"/>
<dbReference type="PANTHER" id="PTHR43439">
    <property type="entry name" value="PHENYLACETATE-COENZYME A LIGASE"/>
    <property type="match status" value="1"/>
</dbReference>
<name>A0A9P4VT96_9PEZI</name>
<proteinExistence type="predicted"/>
<dbReference type="InterPro" id="IPR036291">
    <property type="entry name" value="NAD(P)-bd_dom_sf"/>
</dbReference>
<evidence type="ECO:0000313" key="4">
    <source>
        <dbReference type="EMBL" id="KAF2842878.1"/>
    </source>
</evidence>
<dbReference type="SUPFAM" id="SSF56801">
    <property type="entry name" value="Acetyl-CoA synthetase-like"/>
    <property type="match status" value="1"/>
</dbReference>
<keyword evidence="5" id="KW-1185">Reference proteome</keyword>
<dbReference type="PANTHER" id="PTHR43439:SF2">
    <property type="entry name" value="ENZYME, PUTATIVE (JCVI)-RELATED"/>
    <property type="match status" value="1"/>
</dbReference>
<accession>A0A9P4VT96</accession>
<dbReference type="Pfam" id="PF00501">
    <property type="entry name" value="AMP-binding"/>
    <property type="match status" value="1"/>
</dbReference>
<dbReference type="InterPro" id="IPR013120">
    <property type="entry name" value="FAR_NAD-bd"/>
</dbReference>
<dbReference type="InterPro" id="IPR000873">
    <property type="entry name" value="AMP-dep_synth/lig_dom"/>
</dbReference>
<dbReference type="InterPro" id="IPR006162">
    <property type="entry name" value="Ppantetheine_attach_site"/>
</dbReference>
<dbReference type="Gene3D" id="3.40.50.720">
    <property type="entry name" value="NAD(P)-binding Rossmann-like Domain"/>
    <property type="match status" value="1"/>
</dbReference>
<evidence type="ECO:0000313" key="5">
    <source>
        <dbReference type="Proteomes" id="UP000799429"/>
    </source>
</evidence>
<evidence type="ECO:0000259" key="3">
    <source>
        <dbReference type="PROSITE" id="PS50075"/>
    </source>
</evidence>
<keyword evidence="2" id="KW-0597">Phosphoprotein</keyword>
<sequence>MDTNYFVCTLGQAAALNKTRPDFKSINHFIDTQATDIGNQPAVGFIEAHSDPSKLWHHHILTFLDVFNASQNIADVLLKQMRGSASQGQTVALLCRSTPEFLFVWLALMRLGHPVLILAPQCQPSAISHLCNTCNVSDVFYDDIYNAQVKAAAASMFTQSSTELNLHSIGEILDNREILELARSTVEAIVASPEIDSTAIAYIHHTSGTSTGLPKPIPQTHSAGVGVLPHFRNSRKATFTTTPLYHGGIADLFRAWTSDSLIWLFPGKNMPITARNIVRCLQAASACNGAEMMYPIKYFSSVPYVLQVLEDDDDGVRYLEAMDIVGVGGAALPRETGDRLIVKGVNLVSRFGSAECGFLLSSHRDYRRDQEWQYLRNFCIPDVLKFEERCDGTSELIVMPKWPYMAKKNRPDGSFATSDLFKAHTRIPNAWIYHSRADSQLTLLTGKKFDPAPLESAIAASEEVADVLIFGSDKPFPGALLFRSEKSAHLKNAELLARLKPVIERLNSESQSHAQIPMDMLIPMSYLDNALEKSSKGTVLRNMALEKYSQVIEAAYSTPSQCTANTLDDQRLENSILQIIESIIPQRGPLSMEDDLFSYGIDSIACMQVRHRLRELLPEKANELPLTIVEDCGTISELVNYFRRTRDGSRDPVDDEGQLMLNLVDQFGTFDSAIYNHIEMDDFQDGDICDVVVLTGATGALGSHILDIYRRSNKISRIYCFVRGADAHAAKERINKALKSKGFRGLDGRNPINDKIIVLQAELSEVNLGLSPQVYEKVVHEATIIMHVAWTVNFRLRLRSFVRDNIAGVRNLINLALRSPRKTPPKFCYCSSIASVIRNQEKQQIREEISQDPSAASSLGYSRSKWVAEQICFSAHKKTRLRGHVFIFRVGQLSGDTKRGIWNEKEAWPLMLSTVRLTGKLPALVNQPLDWLPVDTASTAIIQATSATSQNDELKQNAKIYHILNQEPSPDWMDFLHWLQTQERFEIVTPADWLEALAEAHKSTSDHPSLKLYGLWNDAYGQREDTDTPSGDERRPVFSLSRTVEVTPAIANLRPLDEKYFRKLWNWVYGTMVCPKYKF</sequence>
<protein>
    <recommendedName>
        <fullName evidence="3">Carrier domain-containing protein</fullName>
    </recommendedName>
</protein>
<dbReference type="Gene3D" id="3.40.50.12780">
    <property type="entry name" value="N-terminal domain of ligase-like"/>
    <property type="match status" value="1"/>
</dbReference>
<dbReference type="InterPro" id="IPR042099">
    <property type="entry name" value="ANL_N_sf"/>
</dbReference>
<organism evidence="4 5">
    <name type="scientific">Patellaria atrata CBS 101060</name>
    <dbReference type="NCBI Taxonomy" id="1346257"/>
    <lineage>
        <taxon>Eukaryota</taxon>
        <taxon>Fungi</taxon>
        <taxon>Dikarya</taxon>
        <taxon>Ascomycota</taxon>
        <taxon>Pezizomycotina</taxon>
        <taxon>Dothideomycetes</taxon>
        <taxon>Dothideomycetes incertae sedis</taxon>
        <taxon>Patellariales</taxon>
        <taxon>Patellariaceae</taxon>
        <taxon>Patellaria</taxon>
    </lineage>
</organism>
<dbReference type="AlphaFoldDB" id="A0A9P4VT96"/>
<feature type="domain" description="Carrier" evidence="3">
    <location>
        <begin position="567"/>
        <end position="646"/>
    </location>
</feature>
<evidence type="ECO:0000256" key="2">
    <source>
        <dbReference type="ARBA" id="ARBA00022553"/>
    </source>
</evidence>
<dbReference type="Pfam" id="PF23562">
    <property type="entry name" value="AMP-binding_C_3"/>
    <property type="match status" value="1"/>
</dbReference>
<dbReference type="Gene3D" id="1.10.1200.10">
    <property type="entry name" value="ACP-like"/>
    <property type="match status" value="1"/>
</dbReference>
<dbReference type="EMBL" id="MU006089">
    <property type="protein sequence ID" value="KAF2842878.1"/>
    <property type="molecule type" value="Genomic_DNA"/>
</dbReference>
<dbReference type="SUPFAM" id="SSF51735">
    <property type="entry name" value="NAD(P)-binding Rossmann-fold domains"/>
    <property type="match status" value="1"/>
</dbReference>
<dbReference type="Pfam" id="PF07993">
    <property type="entry name" value="NAD_binding_4"/>
    <property type="match status" value="1"/>
</dbReference>
<dbReference type="Pfam" id="PF00550">
    <property type="entry name" value="PP-binding"/>
    <property type="match status" value="1"/>
</dbReference>
<dbReference type="PROSITE" id="PS50075">
    <property type="entry name" value="CARRIER"/>
    <property type="match status" value="1"/>
</dbReference>
<dbReference type="Proteomes" id="UP000799429">
    <property type="component" value="Unassembled WGS sequence"/>
</dbReference>
<comment type="caution">
    <text evidence="4">The sequence shown here is derived from an EMBL/GenBank/DDBJ whole genome shotgun (WGS) entry which is preliminary data.</text>
</comment>
<evidence type="ECO:0000256" key="1">
    <source>
        <dbReference type="ARBA" id="ARBA00022450"/>
    </source>
</evidence>
<keyword evidence="1" id="KW-0596">Phosphopantetheine</keyword>
<dbReference type="InterPro" id="IPR051414">
    <property type="entry name" value="Adenylate-forming_Reductase"/>
</dbReference>
<dbReference type="InterPro" id="IPR009081">
    <property type="entry name" value="PP-bd_ACP"/>
</dbReference>
<dbReference type="PROSITE" id="PS00012">
    <property type="entry name" value="PHOSPHOPANTETHEINE"/>
    <property type="match status" value="1"/>
</dbReference>